<evidence type="ECO:0000313" key="1">
    <source>
        <dbReference type="EMBL" id="ABN44819.1"/>
    </source>
</evidence>
<sequence>MQVISLKSECLGPMAQHVREKEVSLFELTEEEIIKNNQLNPVLNMMVYKWIRHDFSD</sequence>
<dbReference type="AlphaFoldDB" id="A3CNR4"/>
<dbReference type="EMBL" id="CP000387">
    <property type="protein sequence ID" value="ABN44819.1"/>
    <property type="molecule type" value="Genomic_DNA"/>
</dbReference>
<keyword evidence="2" id="KW-1185">Reference proteome</keyword>
<name>A3CNR4_STRSV</name>
<dbReference type="KEGG" id="ssa:SSA_1422"/>
<dbReference type="HOGENOM" id="CLU_211688_0_0_9"/>
<dbReference type="PATRIC" id="fig|388919.9.peg.1349"/>
<protein>
    <submittedName>
        <fullName evidence="1">Uncharacterized protein</fullName>
    </submittedName>
</protein>
<proteinExistence type="predicted"/>
<evidence type="ECO:0000313" key="2">
    <source>
        <dbReference type="Proteomes" id="UP000002148"/>
    </source>
</evidence>
<dbReference type="STRING" id="388919.SSA_1422"/>
<reference evidence="1 2" key="1">
    <citation type="journal article" date="2007" name="J. Bacteriol.">
        <title>Genome of the opportunistic pathogen Streptococcus sanguinis.</title>
        <authorList>
            <person name="Xu P."/>
            <person name="Alves J.M."/>
            <person name="Kitten T."/>
            <person name="Brown A."/>
            <person name="Chen Z."/>
            <person name="Ozaki L.S."/>
            <person name="Manque P."/>
            <person name="Ge X."/>
            <person name="Serrano M.G."/>
            <person name="Puiu D."/>
            <person name="Hendricks S."/>
            <person name="Wang Y."/>
            <person name="Chaplin M.D."/>
            <person name="Akan D."/>
            <person name="Paik S."/>
            <person name="Peterson D.L."/>
            <person name="Macrina F.L."/>
            <person name="Buck G.A."/>
        </authorList>
    </citation>
    <scope>NUCLEOTIDE SEQUENCE [LARGE SCALE GENOMIC DNA]</scope>
    <source>
        <strain evidence="1 2">SK36</strain>
    </source>
</reference>
<dbReference type="Proteomes" id="UP000002148">
    <property type="component" value="Chromosome"/>
</dbReference>
<gene>
    <name evidence="1" type="ordered locus">SSA_1422</name>
</gene>
<organism evidence="1 2">
    <name type="scientific">Streptococcus sanguinis (strain SK36)</name>
    <dbReference type="NCBI Taxonomy" id="388919"/>
    <lineage>
        <taxon>Bacteria</taxon>
        <taxon>Bacillati</taxon>
        <taxon>Bacillota</taxon>
        <taxon>Bacilli</taxon>
        <taxon>Lactobacillales</taxon>
        <taxon>Streptococcaceae</taxon>
        <taxon>Streptococcus</taxon>
    </lineage>
</organism>
<accession>A3CNR4</accession>